<reference evidence="2" key="1">
    <citation type="journal article" date="2020" name="Nature">
        <title>Giant virus diversity and host interactions through global metagenomics.</title>
        <authorList>
            <person name="Schulz F."/>
            <person name="Roux S."/>
            <person name="Paez-Espino D."/>
            <person name="Jungbluth S."/>
            <person name="Walsh D.A."/>
            <person name="Denef V.J."/>
            <person name="McMahon K.D."/>
            <person name="Konstantinidis K.T."/>
            <person name="Eloe-Fadrosh E.A."/>
            <person name="Kyrpides N.C."/>
            <person name="Woyke T."/>
        </authorList>
    </citation>
    <scope>NUCLEOTIDE SEQUENCE</scope>
    <source>
        <strain evidence="2">GVMAG-M-3300023179-71</strain>
    </source>
</reference>
<feature type="transmembrane region" description="Helical" evidence="1">
    <location>
        <begin position="85"/>
        <end position="105"/>
    </location>
</feature>
<feature type="transmembrane region" description="Helical" evidence="1">
    <location>
        <begin position="14"/>
        <end position="34"/>
    </location>
</feature>
<accession>A0A6C0H4U9</accession>
<keyword evidence="1" id="KW-0472">Membrane</keyword>
<keyword evidence="1" id="KW-0812">Transmembrane</keyword>
<protein>
    <submittedName>
        <fullName evidence="2">Uncharacterized protein</fullName>
    </submittedName>
</protein>
<dbReference type="EMBL" id="MN739879">
    <property type="protein sequence ID" value="QHT75578.1"/>
    <property type="molecule type" value="Genomic_DNA"/>
</dbReference>
<sequence length="118" mass="14467">MYNYMSFQSIYDKYLYFIFFIKIIFIISSIVIKIKPPLKNDKWLLKFQQWKENTEFIFMISMALLIIIIFNPFYNNLQYINRETIILLFVFGIIIIISSKWNDFINNIEIIKKIKNKK</sequence>
<evidence type="ECO:0000256" key="1">
    <source>
        <dbReference type="SAM" id="Phobius"/>
    </source>
</evidence>
<organism evidence="2">
    <name type="scientific">viral metagenome</name>
    <dbReference type="NCBI Taxonomy" id="1070528"/>
    <lineage>
        <taxon>unclassified sequences</taxon>
        <taxon>metagenomes</taxon>
        <taxon>organismal metagenomes</taxon>
    </lineage>
</organism>
<dbReference type="AlphaFoldDB" id="A0A6C0H4U9"/>
<name>A0A6C0H4U9_9ZZZZ</name>
<feature type="transmembrane region" description="Helical" evidence="1">
    <location>
        <begin position="55"/>
        <end position="73"/>
    </location>
</feature>
<evidence type="ECO:0000313" key="2">
    <source>
        <dbReference type="EMBL" id="QHT75578.1"/>
    </source>
</evidence>
<proteinExistence type="predicted"/>
<keyword evidence="1" id="KW-1133">Transmembrane helix</keyword>